<comment type="caution">
    <text evidence="2">The sequence shown here is derived from an EMBL/GenBank/DDBJ whole genome shotgun (WGS) entry which is preliminary data.</text>
</comment>
<feature type="region of interest" description="Disordered" evidence="1">
    <location>
        <begin position="1"/>
        <end position="35"/>
    </location>
</feature>
<evidence type="ECO:0000313" key="2">
    <source>
        <dbReference type="EMBL" id="MCI24975.1"/>
    </source>
</evidence>
<feature type="non-terminal residue" evidence="2">
    <location>
        <position position="125"/>
    </location>
</feature>
<evidence type="ECO:0000313" key="3">
    <source>
        <dbReference type="Proteomes" id="UP000265520"/>
    </source>
</evidence>
<dbReference type="AlphaFoldDB" id="A0A392QNX2"/>
<protein>
    <submittedName>
        <fullName evidence="2">RING finger protein</fullName>
    </submittedName>
</protein>
<feature type="compositionally biased region" description="Low complexity" evidence="1">
    <location>
        <begin position="16"/>
        <end position="30"/>
    </location>
</feature>
<feature type="compositionally biased region" description="Polar residues" evidence="1">
    <location>
        <begin position="90"/>
        <end position="103"/>
    </location>
</feature>
<name>A0A392QNX2_9FABA</name>
<organism evidence="2 3">
    <name type="scientific">Trifolium medium</name>
    <dbReference type="NCBI Taxonomy" id="97028"/>
    <lineage>
        <taxon>Eukaryota</taxon>
        <taxon>Viridiplantae</taxon>
        <taxon>Streptophyta</taxon>
        <taxon>Embryophyta</taxon>
        <taxon>Tracheophyta</taxon>
        <taxon>Spermatophyta</taxon>
        <taxon>Magnoliopsida</taxon>
        <taxon>eudicotyledons</taxon>
        <taxon>Gunneridae</taxon>
        <taxon>Pentapetalae</taxon>
        <taxon>rosids</taxon>
        <taxon>fabids</taxon>
        <taxon>Fabales</taxon>
        <taxon>Fabaceae</taxon>
        <taxon>Papilionoideae</taxon>
        <taxon>50 kb inversion clade</taxon>
        <taxon>NPAAA clade</taxon>
        <taxon>Hologalegina</taxon>
        <taxon>IRL clade</taxon>
        <taxon>Trifolieae</taxon>
        <taxon>Trifolium</taxon>
    </lineage>
</organism>
<keyword evidence="3" id="KW-1185">Reference proteome</keyword>
<dbReference type="PANTHER" id="PTHR47531:SF2">
    <property type="entry name" value="RING_U-BOX SUPERFAMILY PROTEIN"/>
    <property type="match status" value="1"/>
</dbReference>
<reference evidence="2 3" key="1">
    <citation type="journal article" date="2018" name="Front. Plant Sci.">
        <title>Red Clover (Trifolium pratense) and Zigzag Clover (T. medium) - A Picture of Genomic Similarities and Differences.</title>
        <authorList>
            <person name="Dluhosova J."/>
            <person name="Istvanek J."/>
            <person name="Nedelnik J."/>
            <person name="Repkova J."/>
        </authorList>
    </citation>
    <scope>NUCLEOTIDE SEQUENCE [LARGE SCALE GENOMIC DNA]</scope>
    <source>
        <strain evidence="3">cv. 10/8</strain>
        <tissue evidence="2">Leaf</tissue>
    </source>
</reference>
<dbReference type="PANTHER" id="PTHR47531">
    <property type="entry name" value="RING/U-BOX SUPERFAMILY PROTEIN"/>
    <property type="match status" value="1"/>
</dbReference>
<dbReference type="Proteomes" id="UP000265520">
    <property type="component" value="Unassembled WGS sequence"/>
</dbReference>
<dbReference type="EMBL" id="LXQA010144600">
    <property type="protein sequence ID" value="MCI24975.1"/>
    <property type="molecule type" value="Genomic_DNA"/>
</dbReference>
<feature type="region of interest" description="Disordered" evidence="1">
    <location>
        <begin position="90"/>
        <end position="110"/>
    </location>
</feature>
<accession>A0A392QNX2</accession>
<sequence length="125" mass="13429">MPSNIDLDEWSHTESRTASSSAHGSSTQSTNPTSRFVSRFSLIPGNISFRLSRTTSLGSSRPCPVSSAGLLMFSNEDELSLHNRNETQQCSEDASNNLSSNAPTFGFAGNMSSSPTLSPIQDIVR</sequence>
<proteinExistence type="predicted"/>
<evidence type="ECO:0000256" key="1">
    <source>
        <dbReference type="SAM" id="MobiDB-lite"/>
    </source>
</evidence>